<accession>T0K6B0</accession>
<protein>
    <submittedName>
        <fullName evidence="2">Uncharacterized protein</fullName>
    </submittedName>
</protein>
<evidence type="ECO:0000313" key="2">
    <source>
        <dbReference type="EMBL" id="EQB32199.1"/>
    </source>
</evidence>
<evidence type="ECO:0000256" key="1">
    <source>
        <dbReference type="SAM" id="Phobius"/>
    </source>
</evidence>
<dbReference type="AlphaFoldDB" id="T0K6B0"/>
<dbReference type="STRING" id="1346791.M529_10375"/>
<keyword evidence="3" id="KW-1185">Reference proteome</keyword>
<dbReference type="RefSeq" id="WP_021317894.1">
    <property type="nucleotide sequence ID" value="NZ_AUWY01000074.1"/>
</dbReference>
<dbReference type="Proteomes" id="UP000015523">
    <property type="component" value="Unassembled WGS sequence"/>
</dbReference>
<name>T0K6B0_9SPHN</name>
<feature type="transmembrane region" description="Helical" evidence="1">
    <location>
        <begin position="12"/>
        <end position="33"/>
    </location>
</feature>
<reference evidence="2 3" key="1">
    <citation type="journal article" date="2013" name="Genome Announc.">
        <title>Draft Genome Sequence of Sphingobium ummariense Strain RL-3, a Hexachlorocyclohexane-Degrading Bacterium.</title>
        <authorList>
            <person name="Kohli P."/>
            <person name="Dua A."/>
            <person name="Sangwan N."/>
            <person name="Oldach P."/>
            <person name="Khurana J.P."/>
            <person name="Lal R."/>
        </authorList>
    </citation>
    <scope>NUCLEOTIDE SEQUENCE [LARGE SCALE GENOMIC DNA]</scope>
    <source>
        <strain evidence="2 3">RL-3</strain>
    </source>
</reference>
<keyword evidence="1" id="KW-0472">Membrane</keyword>
<keyword evidence="1" id="KW-1133">Transmembrane helix</keyword>
<proteinExistence type="predicted"/>
<dbReference type="EMBL" id="AUWY01000074">
    <property type="protein sequence ID" value="EQB32199.1"/>
    <property type="molecule type" value="Genomic_DNA"/>
</dbReference>
<keyword evidence="1" id="KW-0812">Transmembrane</keyword>
<organism evidence="2 3">
    <name type="scientific">Sphingobium ummariense RL-3</name>
    <dbReference type="NCBI Taxonomy" id="1346791"/>
    <lineage>
        <taxon>Bacteria</taxon>
        <taxon>Pseudomonadati</taxon>
        <taxon>Pseudomonadota</taxon>
        <taxon>Alphaproteobacteria</taxon>
        <taxon>Sphingomonadales</taxon>
        <taxon>Sphingomonadaceae</taxon>
        <taxon>Sphingobium</taxon>
    </lineage>
</organism>
<gene>
    <name evidence="2" type="ORF">M529_10375</name>
</gene>
<evidence type="ECO:0000313" key="3">
    <source>
        <dbReference type="Proteomes" id="UP000015523"/>
    </source>
</evidence>
<sequence length="103" mass="11248">MTAGTRRISWGLFVAHALGGIVLAFIFGLLVVSECIYDDGSLKMQACQVAKRRDILLFLLLFGSLFAAAIWAQVRDLRWGKGLAISSGIAAFVLLRLGDVLFF</sequence>
<feature type="transmembrane region" description="Helical" evidence="1">
    <location>
        <begin position="54"/>
        <end position="72"/>
    </location>
</feature>
<dbReference type="PATRIC" id="fig|1346791.3.peg.1995"/>
<comment type="caution">
    <text evidence="2">The sequence shown here is derived from an EMBL/GenBank/DDBJ whole genome shotgun (WGS) entry which is preliminary data.</text>
</comment>